<dbReference type="Gene3D" id="1.20.1070.10">
    <property type="entry name" value="Rhodopsin 7-helix transmembrane proteins"/>
    <property type="match status" value="1"/>
</dbReference>
<dbReference type="PRINTS" id="PR00251">
    <property type="entry name" value="BACTRLOPSIN"/>
</dbReference>
<keyword evidence="13" id="KW-1185">Reference proteome</keyword>
<comment type="subcellular location">
    <subcellularLocation>
        <location evidence="1">Membrane</location>
        <topology evidence="1">Multi-pass membrane protein</topology>
    </subcellularLocation>
</comment>
<feature type="transmembrane region" description="Helical" evidence="11">
    <location>
        <begin position="220"/>
        <end position="241"/>
    </location>
</feature>
<evidence type="ECO:0000256" key="10">
    <source>
        <dbReference type="ARBA" id="ARBA00023170"/>
    </source>
</evidence>
<dbReference type="GO" id="GO:0005216">
    <property type="term" value="F:monoatomic ion channel activity"/>
    <property type="evidence" value="ECO:0007669"/>
    <property type="project" value="InterPro"/>
</dbReference>
<feature type="transmembrane region" description="Helical" evidence="11">
    <location>
        <begin position="92"/>
        <end position="110"/>
    </location>
</feature>
<dbReference type="AlphaFoldDB" id="A0A4Q8CZ54"/>
<feature type="transmembrane region" description="Helical" evidence="11">
    <location>
        <begin position="13"/>
        <end position="35"/>
    </location>
</feature>
<evidence type="ECO:0000256" key="6">
    <source>
        <dbReference type="ARBA" id="ARBA00022925"/>
    </source>
</evidence>
<evidence type="ECO:0000256" key="8">
    <source>
        <dbReference type="ARBA" id="ARBA00022991"/>
    </source>
</evidence>
<protein>
    <submittedName>
        <fullName evidence="12">Bacteriorhodopsin</fullName>
    </submittedName>
</protein>
<dbReference type="CDD" id="cd15242">
    <property type="entry name" value="7tm_Proteorhodopsin"/>
    <property type="match status" value="1"/>
</dbReference>
<gene>
    <name evidence="12" type="ORF">EV698_0542</name>
</gene>
<dbReference type="SMART" id="SM01021">
    <property type="entry name" value="Bac_rhodopsin"/>
    <property type="match status" value="1"/>
</dbReference>
<evidence type="ECO:0000256" key="1">
    <source>
        <dbReference type="ARBA" id="ARBA00004141"/>
    </source>
</evidence>
<dbReference type="SUPFAM" id="SSF81321">
    <property type="entry name" value="Family A G protein-coupled receptor-like"/>
    <property type="match status" value="1"/>
</dbReference>
<keyword evidence="5 11" id="KW-0812">Transmembrane</keyword>
<dbReference type="PROSITE" id="PS00950">
    <property type="entry name" value="BACTERIAL_OPSIN_1"/>
    <property type="match status" value="1"/>
</dbReference>
<evidence type="ECO:0000256" key="11">
    <source>
        <dbReference type="SAM" id="Phobius"/>
    </source>
</evidence>
<evidence type="ECO:0000256" key="3">
    <source>
        <dbReference type="ARBA" id="ARBA00022543"/>
    </source>
</evidence>
<reference evidence="12 13" key="1">
    <citation type="submission" date="2019-02" db="EMBL/GenBank/DDBJ databases">
        <title>Genomic Encyclopedia of Type Strains, Phase IV (KMG-IV): sequencing the most valuable type-strain genomes for metagenomic binning, comparative biology and taxonomic classification.</title>
        <authorList>
            <person name="Goeker M."/>
        </authorList>
    </citation>
    <scope>NUCLEOTIDE SEQUENCE [LARGE SCALE GENOMIC DNA]</scope>
    <source>
        <strain evidence="12 13">DSM 21056</strain>
    </source>
</reference>
<feature type="transmembrane region" description="Helical" evidence="11">
    <location>
        <begin position="144"/>
        <end position="166"/>
    </location>
</feature>
<dbReference type="GO" id="GO:0007602">
    <property type="term" value="P:phototransduction"/>
    <property type="evidence" value="ECO:0007669"/>
    <property type="project" value="UniProtKB-KW"/>
</dbReference>
<evidence type="ECO:0000313" key="13">
    <source>
        <dbReference type="Proteomes" id="UP000292298"/>
    </source>
</evidence>
<dbReference type="GO" id="GO:0016020">
    <property type="term" value="C:membrane"/>
    <property type="evidence" value="ECO:0007669"/>
    <property type="project" value="UniProtKB-SubCell"/>
</dbReference>
<name>A0A4Q8CZ54_9GAMM</name>
<comment type="similarity">
    <text evidence="2">Belongs to the archaeal/bacterial/fungal opsin family.</text>
</comment>
<evidence type="ECO:0000256" key="5">
    <source>
        <dbReference type="ARBA" id="ARBA00022692"/>
    </source>
</evidence>
<evidence type="ECO:0000313" key="12">
    <source>
        <dbReference type="EMBL" id="RZU98298.1"/>
    </source>
</evidence>
<feature type="transmembrane region" description="Helical" evidence="11">
    <location>
        <begin position="42"/>
        <end position="62"/>
    </location>
</feature>
<sequence>MDLSTLSVGQYDFIANSFSFGFAVMAAATLFFWLSRSQVAPAYRLAITITGLVTAIAAYHYFQIMTSWEAAFSVTNGTIETTGYGYNQAYRYVDWLLTVPLLLVELILVMRLSRSETISQSVKLGGAAALMIILGYPGEVSEGGAVRFLFWVLSMIPFVYIVYTLVTGLKASIAKQPENVRGLINGASTLVIVSWLFYPIVFLFPLIGLTGGAAVTAVEVGYTIADITAKAVFGVVILTIAMRKSEAEAAGETANA</sequence>
<keyword evidence="3" id="KW-0600">Photoreceptor protein</keyword>
<dbReference type="EMBL" id="SHLI01000001">
    <property type="protein sequence ID" value="RZU98298.1"/>
    <property type="molecule type" value="Genomic_DNA"/>
</dbReference>
<dbReference type="Pfam" id="PF01036">
    <property type="entry name" value="Bac_rhodopsin"/>
    <property type="match status" value="1"/>
</dbReference>
<dbReference type="GO" id="GO:0009881">
    <property type="term" value="F:photoreceptor activity"/>
    <property type="evidence" value="ECO:0007669"/>
    <property type="project" value="UniProtKB-KW"/>
</dbReference>
<dbReference type="PANTHER" id="PTHR28286:SF2">
    <property type="entry name" value="BACTERIORHODOPSIN _OPSIN, NOPA (EUROFUNG)"/>
    <property type="match status" value="1"/>
</dbReference>
<keyword evidence="9 11" id="KW-0472">Membrane</keyword>
<dbReference type="Proteomes" id="UP000292298">
    <property type="component" value="Unassembled WGS sequence"/>
</dbReference>
<keyword evidence="6" id="KW-0681">Retinal protein</keyword>
<evidence type="ECO:0000256" key="4">
    <source>
        <dbReference type="ARBA" id="ARBA00022606"/>
    </source>
</evidence>
<keyword evidence="4" id="KW-0716">Sensory transduction</keyword>
<keyword evidence="8" id="KW-0157">Chromophore</keyword>
<evidence type="ECO:0000256" key="9">
    <source>
        <dbReference type="ARBA" id="ARBA00023136"/>
    </source>
</evidence>
<dbReference type="RefSeq" id="WP_130502628.1">
    <property type="nucleotide sequence ID" value="NZ_SHLI01000001.1"/>
</dbReference>
<evidence type="ECO:0000256" key="7">
    <source>
        <dbReference type="ARBA" id="ARBA00022989"/>
    </source>
</evidence>
<dbReference type="OrthoDB" id="30586at2"/>
<dbReference type="PANTHER" id="PTHR28286">
    <property type="match status" value="1"/>
</dbReference>
<organism evidence="12 13">
    <name type="scientific">Spiribacter vilamensis</name>
    <dbReference type="NCBI Taxonomy" id="531306"/>
    <lineage>
        <taxon>Bacteria</taxon>
        <taxon>Pseudomonadati</taxon>
        <taxon>Pseudomonadota</taxon>
        <taxon>Gammaproteobacteria</taxon>
        <taxon>Chromatiales</taxon>
        <taxon>Ectothiorhodospiraceae</taxon>
        <taxon>Spiribacter</taxon>
    </lineage>
</organism>
<comment type="caution">
    <text evidence="12">The sequence shown here is derived from an EMBL/GenBank/DDBJ whole genome shotgun (WGS) entry which is preliminary data.</text>
</comment>
<keyword evidence="10" id="KW-0675">Receptor</keyword>
<keyword evidence="7 11" id="KW-1133">Transmembrane helix</keyword>
<evidence type="ECO:0000256" key="2">
    <source>
        <dbReference type="ARBA" id="ARBA00008130"/>
    </source>
</evidence>
<feature type="transmembrane region" description="Helical" evidence="11">
    <location>
        <begin position="187"/>
        <end position="208"/>
    </location>
</feature>
<proteinExistence type="inferred from homology"/>
<dbReference type="InterPro" id="IPR001425">
    <property type="entry name" value="Arc/bac/fun_rhodopsins"/>
</dbReference>
<accession>A0A4Q8CZ54</accession>
<feature type="transmembrane region" description="Helical" evidence="11">
    <location>
        <begin position="122"/>
        <end position="138"/>
    </location>
</feature>
<dbReference type="InterPro" id="IPR018229">
    <property type="entry name" value="Rhodopsin_retinal_BS"/>
</dbReference>